<organism evidence="1 2">
    <name type="scientific">Armatimonas rosea</name>
    <dbReference type="NCBI Taxonomy" id="685828"/>
    <lineage>
        <taxon>Bacteria</taxon>
        <taxon>Bacillati</taxon>
        <taxon>Armatimonadota</taxon>
        <taxon>Armatimonadia</taxon>
        <taxon>Armatimonadales</taxon>
        <taxon>Armatimonadaceae</taxon>
        <taxon>Armatimonas</taxon>
    </lineage>
</organism>
<reference evidence="1 2" key="1">
    <citation type="submission" date="2020-08" db="EMBL/GenBank/DDBJ databases">
        <title>Genomic Encyclopedia of Type Strains, Phase IV (KMG-IV): sequencing the most valuable type-strain genomes for metagenomic binning, comparative biology and taxonomic classification.</title>
        <authorList>
            <person name="Goeker M."/>
        </authorList>
    </citation>
    <scope>NUCLEOTIDE SEQUENCE [LARGE SCALE GENOMIC DNA]</scope>
    <source>
        <strain evidence="1 2">DSM 23562</strain>
    </source>
</reference>
<dbReference type="Proteomes" id="UP000520814">
    <property type="component" value="Unassembled WGS sequence"/>
</dbReference>
<dbReference type="AlphaFoldDB" id="A0A7W9W7P7"/>
<sequence>MYTYLSALEIDIRLSNGNKTRFVQSQRETAKRVVEHLHPERLFAQKQLILAGEHSLSVYPCAAIERIDFLTEDFPTWSFPRNITDIVEIPESDFLAHYDLNTARGQRRFRPGESFRVYSELELTSGQQLFREIHLLIPPEEPGPEILPIDRTIIFQQLCHAPSLHLRRSGGGMIVINPSHLVRMTFYPGPADAPENAWLADSEGHPWQ</sequence>
<evidence type="ECO:0000313" key="1">
    <source>
        <dbReference type="EMBL" id="MBB6051436.1"/>
    </source>
</evidence>
<comment type="caution">
    <text evidence="1">The sequence shown here is derived from an EMBL/GenBank/DDBJ whole genome shotgun (WGS) entry which is preliminary data.</text>
</comment>
<name>A0A7W9W7P7_ARMRO</name>
<evidence type="ECO:0000313" key="2">
    <source>
        <dbReference type="Proteomes" id="UP000520814"/>
    </source>
</evidence>
<keyword evidence="2" id="KW-1185">Reference proteome</keyword>
<protein>
    <submittedName>
        <fullName evidence="1">Uncharacterized protein</fullName>
    </submittedName>
</protein>
<accession>A0A7W9W7P7</accession>
<dbReference type="RefSeq" id="WP_184198387.1">
    <property type="nucleotide sequence ID" value="NZ_JACHGW010000003.1"/>
</dbReference>
<proteinExistence type="predicted"/>
<dbReference type="EMBL" id="JACHGW010000003">
    <property type="protein sequence ID" value="MBB6051436.1"/>
    <property type="molecule type" value="Genomic_DNA"/>
</dbReference>
<gene>
    <name evidence="1" type="ORF">HNQ39_003246</name>
</gene>